<dbReference type="PANTHER" id="PTHR45719">
    <property type="entry name" value="GLYCOSYLTRANSFERASE"/>
    <property type="match status" value="1"/>
</dbReference>
<name>A0A5J9WK97_9POAL</name>
<keyword evidence="7" id="KW-1185">Reference proteome</keyword>
<evidence type="ECO:0000256" key="5">
    <source>
        <dbReference type="ARBA" id="ARBA00023180"/>
    </source>
</evidence>
<evidence type="ECO:0000313" key="6">
    <source>
        <dbReference type="EMBL" id="TVU48395.1"/>
    </source>
</evidence>
<keyword evidence="4" id="KW-0472">Membrane</keyword>
<dbReference type="Pfam" id="PF02485">
    <property type="entry name" value="Branch"/>
    <property type="match status" value="1"/>
</dbReference>
<comment type="subcellular location">
    <subcellularLocation>
        <location evidence="1">Membrane</location>
        <topology evidence="1">Single-pass type II membrane protein</topology>
    </subcellularLocation>
</comment>
<dbReference type="AlphaFoldDB" id="A0A5J9WK97"/>
<accession>A0A5J9WK97</accession>
<dbReference type="Proteomes" id="UP000324897">
    <property type="component" value="Chromosome 5"/>
</dbReference>
<dbReference type="PANTHER" id="PTHR45719:SF10">
    <property type="entry name" value="CORE-2_I-BRANCHING BETA-1,6-N-ACETYLGLUCOSAMINYLTRANSFERASE FAMILY PROTEIN"/>
    <property type="match status" value="1"/>
</dbReference>
<proteinExistence type="predicted"/>
<dbReference type="GO" id="GO:0016020">
    <property type="term" value="C:membrane"/>
    <property type="evidence" value="ECO:0007669"/>
    <property type="project" value="UniProtKB-SubCell"/>
</dbReference>
<evidence type="ECO:0000256" key="1">
    <source>
        <dbReference type="ARBA" id="ARBA00004606"/>
    </source>
</evidence>
<dbReference type="OrthoDB" id="2019572at2759"/>
<evidence type="ECO:0000256" key="2">
    <source>
        <dbReference type="ARBA" id="ARBA00022676"/>
    </source>
</evidence>
<dbReference type="InterPro" id="IPR044610">
    <property type="entry name" value="GLCAT14A/B/C"/>
</dbReference>
<protein>
    <submittedName>
        <fullName evidence="6">Uncharacterized protein</fullName>
    </submittedName>
</protein>
<dbReference type="Gramene" id="TVU48395">
    <property type="protein sequence ID" value="TVU48395"/>
    <property type="gene ID" value="EJB05_08031"/>
</dbReference>
<sequence>VSAFARKGLKANPMKEKKHQTWFRGSLIRPHQCTRQPPTSGKTFLFPSCREPEIPCLPASALPMQPAAPAAPAALPLGVIPKDSRPLPCLLLSALLLLLLLHLLSSSTSPAPSPPPPPPHRAPLHIATAVSSAGPTPPTLAFLLTGTAGDVDRLLRLLLATYHPRNLYLLLLDRAASASDRARLARKARTGPGRDNVHVVGDPGFTNPRGASTLAETLHGAALLLQLGQDWDWFVPLDAADYPLVTPDDLLHVLSYLPKDLNFIQHSSYIGWKESRQIRPIVVDPGLYLSSRNDIFYATQKRDLPNAYKLFTGSSSVILSRKFIEYCIVGTDNLPRTLLMYYTNMPLPHTKYFQTVVCNSPEFNRTVVNHDLHYSIWDGSSKKEPRLLTMADVENMTESGAAFGTRFPKDDPVLDHIDENILHRLPREPVTGGWCIGVGDDSPCAVSGDPDVIRPGPAATKFAKFLAQRLSSRSFYSQQCVWD</sequence>
<evidence type="ECO:0000256" key="3">
    <source>
        <dbReference type="ARBA" id="ARBA00022679"/>
    </source>
</evidence>
<gene>
    <name evidence="6" type="ORF">EJB05_08031</name>
</gene>
<dbReference type="InterPro" id="IPR003406">
    <property type="entry name" value="Glyco_trans_14"/>
</dbReference>
<keyword evidence="5" id="KW-0325">Glycoprotein</keyword>
<organism evidence="6 7">
    <name type="scientific">Eragrostis curvula</name>
    <name type="common">weeping love grass</name>
    <dbReference type="NCBI Taxonomy" id="38414"/>
    <lineage>
        <taxon>Eukaryota</taxon>
        <taxon>Viridiplantae</taxon>
        <taxon>Streptophyta</taxon>
        <taxon>Embryophyta</taxon>
        <taxon>Tracheophyta</taxon>
        <taxon>Spermatophyta</taxon>
        <taxon>Magnoliopsida</taxon>
        <taxon>Liliopsida</taxon>
        <taxon>Poales</taxon>
        <taxon>Poaceae</taxon>
        <taxon>PACMAD clade</taxon>
        <taxon>Chloridoideae</taxon>
        <taxon>Eragrostideae</taxon>
        <taxon>Eragrostidinae</taxon>
        <taxon>Eragrostis</taxon>
    </lineage>
</organism>
<evidence type="ECO:0000256" key="4">
    <source>
        <dbReference type="ARBA" id="ARBA00023136"/>
    </source>
</evidence>
<feature type="non-terminal residue" evidence="6">
    <location>
        <position position="1"/>
    </location>
</feature>
<keyword evidence="2" id="KW-0328">Glycosyltransferase</keyword>
<evidence type="ECO:0000313" key="7">
    <source>
        <dbReference type="Proteomes" id="UP000324897"/>
    </source>
</evidence>
<reference evidence="6 7" key="1">
    <citation type="journal article" date="2019" name="Sci. Rep.">
        <title>A high-quality genome of Eragrostis curvula grass provides insights into Poaceae evolution and supports new strategies to enhance forage quality.</title>
        <authorList>
            <person name="Carballo J."/>
            <person name="Santos B.A.C.M."/>
            <person name="Zappacosta D."/>
            <person name="Garbus I."/>
            <person name="Selva J.P."/>
            <person name="Gallo C.A."/>
            <person name="Diaz A."/>
            <person name="Albertini E."/>
            <person name="Caccamo M."/>
            <person name="Echenique V."/>
        </authorList>
    </citation>
    <scope>NUCLEOTIDE SEQUENCE [LARGE SCALE GENOMIC DNA]</scope>
    <source>
        <strain evidence="7">cv. Victoria</strain>
        <tissue evidence="6">Leaf</tissue>
    </source>
</reference>
<dbReference type="GO" id="GO:0015020">
    <property type="term" value="F:glucuronosyltransferase activity"/>
    <property type="evidence" value="ECO:0007669"/>
    <property type="project" value="InterPro"/>
</dbReference>
<dbReference type="EMBL" id="RWGY01000004">
    <property type="protein sequence ID" value="TVU48395.1"/>
    <property type="molecule type" value="Genomic_DNA"/>
</dbReference>
<keyword evidence="3" id="KW-0808">Transferase</keyword>
<comment type="caution">
    <text evidence="6">The sequence shown here is derived from an EMBL/GenBank/DDBJ whole genome shotgun (WGS) entry which is preliminary data.</text>
</comment>